<dbReference type="Pfam" id="PF02586">
    <property type="entry name" value="SRAP"/>
    <property type="match status" value="1"/>
</dbReference>
<comment type="similarity">
    <text evidence="1 8">Belongs to the SOS response-associated peptidase family.</text>
</comment>
<keyword evidence="2 8" id="KW-0645">Protease</keyword>
<evidence type="ECO:0000313" key="9">
    <source>
        <dbReference type="EMBL" id="GGC99676.1"/>
    </source>
</evidence>
<organism evidence="9 10">
    <name type="scientific">Halopseudomonas salina</name>
    <dbReference type="NCBI Taxonomy" id="1323744"/>
    <lineage>
        <taxon>Bacteria</taxon>
        <taxon>Pseudomonadati</taxon>
        <taxon>Pseudomonadota</taxon>
        <taxon>Gammaproteobacteria</taxon>
        <taxon>Pseudomonadales</taxon>
        <taxon>Pseudomonadaceae</taxon>
        <taxon>Halopseudomonas</taxon>
    </lineage>
</organism>
<evidence type="ECO:0000256" key="7">
    <source>
        <dbReference type="ARBA" id="ARBA00023239"/>
    </source>
</evidence>
<evidence type="ECO:0000256" key="4">
    <source>
        <dbReference type="ARBA" id="ARBA00022801"/>
    </source>
</evidence>
<protein>
    <recommendedName>
        <fullName evidence="8">Abasic site processing protein</fullName>
        <ecNumber evidence="8">3.4.-.-</ecNumber>
    </recommendedName>
</protein>
<evidence type="ECO:0000313" key="10">
    <source>
        <dbReference type="Proteomes" id="UP000638188"/>
    </source>
</evidence>
<dbReference type="SUPFAM" id="SSF143081">
    <property type="entry name" value="BB1717-like"/>
    <property type="match status" value="1"/>
</dbReference>
<proteinExistence type="inferred from homology"/>
<accession>A0ABQ1PMJ0</accession>
<dbReference type="RefSeq" id="WP_150278381.1">
    <property type="nucleotide sequence ID" value="NZ_BMFF01000003.1"/>
</dbReference>
<dbReference type="InterPro" id="IPR003738">
    <property type="entry name" value="SRAP"/>
</dbReference>
<evidence type="ECO:0000256" key="6">
    <source>
        <dbReference type="ARBA" id="ARBA00023125"/>
    </source>
</evidence>
<evidence type="ECO:0000256" key="2">
    <source>
        <dbReference type="ARBA" id="ARBA00022670"/>
    </source>
</evidence>
<dbReference type="Proteomes" id="UP000638188">
    <property type="component" value="Unassembled WGS sequence"/>
</dbReference>
<keyword evidence="6" id="KW-0238">DNA-binding</keyword>
<dbReference type="PANTHER" id="PTHR13604">
    <property type="entry name" value="DC12-RELATED"/>
    <property type="match status" value="1"/>
</dbReference>
<reference evidence="10" key="1">
    <citation type="journal article" date="2019" name="Int. J. Syst. Evol. Microbiol.">
        <title>The Global Catalogue of Microorganisms (GCM) 10K type strain sequencing project: providing services to taxonomists for standard genome sequencing and annotation.</title>
        <authorList>
            <consortium name="The Broad Institute Genomics Platform"/>
            <consortium name="The Broad Institute Genome Sequencing Center for Infectious Disease"/>
            <person name="Wu L."/>
            <person name="Ma J."/>
        </authorList>
    </citation>
    <scope>NUCLEOTIDE SEQUENCE [LARGE SCALE GENOMIC DNA]</scope>
    <source>
        <strain evidence="10">CGMCC 1.12482</strain>
    </source>
</reference>
<dbReference type="EC" id="3.4.-.-" evidence="8"/>
<keyword evidence="10" id="KW-1185">Reference proteome</keyword>
<evidence type="ECO:0000256" key="8">
    <source>
        <dbReference type="RuleBase" id="RU364100"/>
    </source>
</evidence>
<keyword evidence="3" id="KW-0227">DNA damage</keyword>
<name>A0ABQ1PMJ0_9GAMM</name>
<dbReference type="Gene3D" id="3.90.1680.10">
    <property type="entry name" value="SOS response associated peptidase-like"/>
    <property type="match status" value="1"/>
</dbReference>
<dbReference type="PANTHER" id="PTHR13604:SF0">
    <property type="entry name" value="ABASIC SITE PROCESSING PROTEIN HMCES"/>
    <property type="match status" value="1"/>
</dbReference>
<evidence type="ECO:0000256" key="3">
    <source>
        <dbReference type="ARBA" id="ARBA00022763"/>
    </source>
</evidence>
<sequence length="216" mass="23708">MSGRLAQFTAPVKDLPEGWKPQWNLAPGQQLLILRKAASKMECAKVLWNLTPGWLRQLDRAAFSAQAEFLHEKPMFGEAFAQRRCIIPVDGFFVWHAQGKRKQPWYLRRHQGGLAIAGLWERYSLEDGSFWDSCALVTAPAKGLPARLSARMPVTLNAAEQAIWLASATALGALQPLLLNATSQVTMMHPVNPSMSSPTTLGAQCCAPSGKAVTLE</sequence>
<dbReference type="EMBL" id="BMFF01000003">
    <property type="protein sequence ID" value="GGC99676.1"/>
    <property type="molecule type" value="Genomic_DNA"/>
</dbReference>
<keyword evidence="7" id="KW-0456">Lyase</keyword>
<evidence type="ECO:0000256" key="1">
    <source>
        <dbReference type="ARBA" id="ARBA00008136"/>
    </source>
</evidence>
<evidence type="ECO:0000256" key="5">
    <source>
        <dbReference type="ARBA" id="ARBA00023124"/>
    </source>
</evidence>
<comment type="caution">
    <text evidence="9">The sequence shown here is derived from an EMBL/GenBank/DDBJ whole genome shotgun (WGS) entry which is preliminary data.</text>
</comment>
<keyword evidence="4 8" id="KW-0378">Hydrolase</keyword>
<keyword evidence="5" id="KW-0190">Covalent protein-DNA linkage</keyword>
<dbReference type="InterPro" id="IPR036590">
    <property type="entry name" value="SRAP-like"/>
</dbReference>
<gene>
    <name evidence="9" type="ORF">GCM10007418_18700</name>
</gene>